<reference evidence="9" key="1">
    <citation type="submission" date="2020-07" db="EMBL/GenBank/DDBJ databases">
        <title>Genome sequence and genetic diversity analysis of an under-domesticated orphan crop, white fonio (Digitaria exilis).</title>
        <authorList>
            <person name="Bennetzen J.L."/>
            <person name="Chen S."/>
            <person name="Ma X."/>
            <person name="Wang X."/>
            <person name="Yssel A.E.J."/>
            <person name="Chaluvadi S.R."/>
            <person name="Johnson M."/>
            <person name="Gangashetty P."/>
            <person name="Hamidou F."/>
            <person name="Sanogo M.D."/>
            <person name="Zwaenepoel A."/>
            <person name="Wallace J."/>
            <person name="Van De Peer Y."/>
            <person name="Van Deynze A."/>
        </authorList>
    </citation>
    <scope>NUCLEOTIDE SEQUENCE</scope>
    <source>
        <tissue evidence="9">Leaves</tissue>
    </source>
</reference>
<evidence type="ECO:0000256" key="7">
    <source>
        <dbReference type="SAM" id="MobiDB-lite"/>
    </source>
</evidence>
<dbReference type="OrthoDB" id="1086319at2759"/>
<comment type="catalytic activity">
    <reaction evidence="6">
        <text>L-seryl-[protein] + ATP = O-phospho-L-seryl-[protein] + ADP + H(+)</text>
        <dbReference type="Rhea" id="RHEA:17989"/>
        <dbReference type="Rhea" id="RHEA-COMP:9863"/>
        <dbReference type="Rhea" id="RHEA-COMP:11604"/>
        <dbReference type="ChEBI" id="CHEBI:15378"/>
        <dbReference type="ChEBI" id="CHEBI:29999"/>
        <dbReference type="ChEBI" id="CHEBI:30616"/>
        <dbReference type="ChEBI" id="CHEBI:83421"/>
        <dbReference type="ChEBI" id="CHEBI:456216"/>
        <dbReference type="EC" id="2.7.11.1"/>
    </reaction>
</comment>
<feature type="domain" description="Bulb-type lectin" evidence="8">
    <location>
        <begin position="160"/>
        <end position="294"/>
    </location>
</feature>
<sequence>MPARGRRGPRRLEHVADWFSNRFIDMQRPCTDQQQRLFGPAQQLSMDVPLLLDPTSPSTFLLIGVFPWRRVETGATHFWHDAYPRRPLLPWPAASQLKSLCAATDSNTPQRGRSARSCDRVHGVGAVPCSSTLSCRAIAAGAPAATSPSAAGGHGAGHQPDRRSHPDAAWLHHHFTSPSGTFRFGFLSLNSDPTHFLLATWFGSGSGDGDDSDSQSVVWFAKRSPPSGPTPNATAQSVLIVTADGQLALADGNNNQVLWAPPASTERGSVLVLRDSGNLQFLGDDSGNNNQVVVVWESFAYPTDTLLPGQSLAYDMATSRGKVFAKRGDDEFTTGRFSMGVQSDGNVVLYVDLFYGNSPGNAYWQAYTNSFYGNTTVTFDGQGRLNYTLHNGTTGSFIKPAASFAAGNYLQFARMDPDGIVRTYVRSKKGGVGNGNNTSSSSWAVSGAYPDYGCINKRIVDALLIARSSKSPRWSFWAQPVRPPVGAGQTACGRGAAKAYDHNLGRDPGCSKVGKAT</sequence>
<protein>
    <recommendedName>
        <fullName evidence="2">non-specific serine/threonine protein kinase</fullName>
        <ecNumber evidence="2">2.7.11.1</ecNumber>
    </recommendedName>
</protein>
<dbReference type="GO" id="GO:0016020">
    <property type="term" value="C:membrane"/>
    <property type="evidence" value="ECO:0007669"/>
    <property type="project" value="UniProtKB-SubCell"/>
</dbReference>
<dbReference type="GO" id="GO:0004674">
    <property type="term" value="F:protein serine/threonine kinase activity"/>
    <property type="evidence" value="ECO:0007669"/>
    <property type="project" value="UniProtKB-EC"/>
</dbReference>
<keyword evidence="10" id="KW-1185">Reference proteome</keyword>
<dbReference type="Pfam" id="PF01453">
    <property type="entry name" value="B_lectin"/>
    <property type="match status" value="1"/>
</dbReference>
<dbReference type="EC" id="2.7.11.1" evidence="2"/>
<evidence type="ECO:0000256" key="2">
    <source>
        <dbReference type="ARBA" id="ARBA00012513"/>
    </source>
</evidence>
<comment type="subcellular location">
    <subcellularLocation>
        <location evidence="1">Membrane</location>
        <topology evidence="1">Single-pass type I membrane protein</topology>
    </subcellularLocation>
</comment>
<organism evidence="9 10">
    <name type="scientific">Digitaria exilis</name>
    <dbReference type="NCBI Taxonomy" id="1010633"/>
    <lineage>
        <taxon>Eukaryota</taxon>
        <taxon>Viridiplantae</taxon>
        <taxon>Streptophyta</taxon>
        <taxon>Embryophyta</taxon>
        <taxon>Tracheophyta</taxon>
        <taxon>Spermatophyta</taxon>
        <taxon>Magnoliopsida</taxon>
        <taxon>Liliopsida</taxon>
        <taxon>Poales</taxon>
        <taxon>Poaceae</taxon>
        <taxon>PACMAD clade</taxon>
        <taxon>Panicoideae</taxon>
        <taxon>Panicodae</taxon>
        <taxon>Paniceae</taxon>
        <taxon>Anthephorinae</taxon>
        <taxon>Digitaria</taxon>
    </lineage>
</organism>
<proteinExistence type="predicted"/>
<keyword evidence="3" id="KW-0732">Signal</keyword>
<evidence type="ECO:0000256" key="3">
    <source>
        <dbReference type="ARBA" id="ARBA00022729"/>
    </source>
</evidence>
<dbReference type="InterPro" id="IPR036426">
    <property type="entry name" value="Bulb-type_lectin_dom_sf"/>
</dbReference>
<dbReference type="AlphaFoldDB" id="A0A835AIY9"/>
<comment type="caution">
    <text evidence="9">The sequence shown here is derived from an EMBL/GenBank/DDBJ whole genome shotgun (WGS) entry which is preliminary data.</text>
</comment>
<name>A0A835AIY9_9POAL</name>
<dbReference type="Gene3D" id="2.90.10.10">
    <property type="entry name" value="Bulb-type lectin domain"/>
    <property type="match status" value="2"/>
</dbReference>
<dbReference type="PANTHER" id="PTHR47976">
    <property type="entry name" value="G-TYPE LECTIN S-RECEPTOR-LIKE SERINE/THREONINE-PROTEIN KINASE SD2-5"/>
    <property type="match status" value="1"/>
</dbReference>
<evidence type="ECO:0000313" key="9">
    <source>
        <dbReference type="EMBL" id="KAF8658996.1"/>
    </source>
</evidence>
<dbReference type="Proteomes" id="UP000636709">
    <property type="component" value="Unassembled WGS sequence"/>
</dbReference>
<evidence type="ECO:0000256" key="1">
    <source>
        <dbReference type="ARBA" id="ARBA00004479"/>
    </source>
</evidence>
<feature type="region of interest" description="Disordered" evidence="7">
    <location>
        <begin position="144"/>
        <end position="166"/>
    </location>
</feature>
<evidence type="ECO:0000256" key="4">
    <source>
        <dbReference type="ARBA" id="ARBA00023170"/>
    </source>
</evidence>
<dbReference type="InterPro" id="IPR001480">
    <property type="entry name" value="Bulb-type_lectin_dom"/>
</dbReference>
<dbReference type="EMBL" id="JACEFO010002477">
    <property type="protein sequence ID" value="KAF8658996.1"/>
    <property type="molecule type" value="Genomic_DNA"/>
</dbReference>
<accession>A0A835AIY9</accession>
<evidence type="ECO:0000256" key="6">
    <source>
        <dbReference type="ARBA" id="ARBA00048679"/>
    </source>
</evidence>
<comment type="catalytic activity">
    <reaction evidence="5">
        <text>L-threonyl-[protein] + ATP = O-phospho-L-threonyl-[protein] + ADP + H(+)</text>
        <dbReference type="Rhea" id="RHEA:46608"/>
        <dbReference type="Rhea" id="RHEA-COMP:11060"/>
        <dbReference type="Rhea" id="RHEA-COMP:11605"/>
        <dbReference type="ChEBI" id="CHEBI:15378"/>
        <dbReference type="ChEBI" id="CHEBI:30013"/>
        <dbReference type="ChEBI" id="CHEBI:30616"/>
        <dbReference type="ChEBI" id="CHEBI:61977"/>
        <dbReference type="ChEBI" id="CHEBI:456216"/>
        <dbReference type="EC" id="2.7.11.1"/>
    </reaction>
</comment>
<dbReference type="SMART" id="SM00108">
    <property type="entry name" value="B_lectin"/>
    <property type="match status" value="1"/>
</dbReference>
<dbReference type="SUPFAM" id="SSF51110">
    <property type="entry name" value="alpha-D-mannose-specific plant lectins"/>
    <property type="match status" value="1"/>
</dbReference>
<dbReference type="InterPro" id="IPR051343">
    <property type="entry name" value="G-type_lectin_kinases/EP1-like"/>
</dbReference>
<evidence type="ECO:0000259" key="8">
    <source>
        <dbReference type="PROSITE" id="PS50927"/>
    </source>
</evidence>
<dbReference type="PANTHER" id="PTHR47976:SF10">
    <property type="entry name" value="RECEPTOR-LIKE SERINE_THREONINE-PROTEIN KINASE"/>
    <property type="match status" value="1"/>
</dbReference>
<evidence type="ECO:0000313" key="10">
    <source>
        <dbReference type="Proteomes" id="UP000636709"/>
    </source>
</evidence>
<evidence type="ECO:0000256" key="5">
    <source>
        <dbReference type="ARBA" id="ARBA00047899"/>
    </source>
</evidence>
<dbReference type="PROSITE" id="PS50927">
    <property type="entry name" value="BULB_LECTIN"/>
    <property type="match status" value="1"/>
</dbReference>
<dbReference type="GO" id="GO:0051707">
    <property type="term" value="P:response to other organism"/>
    <property type="evidence" value="ECO:0007669"/>
    <property type="project" value="UniProtKB-ARBA"/>
</dbReference>
<gene>
    <name evidence="9" type="ORF">HU200_058838</name>
</gene>
<keyword evidence="4" id="KW-0675">Receptor</keyword>